<dbReference type="EMBL" id="CAJVPY010006375">
    <property type="protein sequence ID" value="CAG8661505.1"/>
    <property type="molecule type" value="Genomic_DNA"/>
</dbReference>
<name>A0A9N9H646_9GLOM</name>
<reference evidence="1" key="1">
    <citation type="submission" date="2021-06" db="EMBL/GenBank/DDBJ databases">
        <authorList>
            <person name="Kallberg Y."/>
            <person name="Tangrot J."/>
            <person name="Rosling A."/>
        </authorList>
    </citation>
    <scope>NUCLEOTIDE SEQUENCE</scope>
    <source>
        <strain evidence="1">MA453B</strain>
    </source>
</reference>
<evidence type="ECO:0000313" key="2">
    <source>
        <dbReference type="Proteomes" id="UP000789405"/>
    </source>
</evidence>
<gene>
    <name evidence="1" type="ORF">DERYTH_LOCUS10739</name>
</gene>
<dbReference type="Proteomes" id="UP000789405">
    <property type="component" value="Unassembled WGS sequence"/>
</dbReference>
<accession>A0A9N9H646</accession>
<evidence type="ECO:0000313" key="1">
    <source>
        <dbReference type="EMBL" id="CAG8661505.1"/>
    </source>
</evidence>
<proteinExistence type="predicted"/>
<protein>
    <submittedName>
        <fullName evidence="1">2460_t:CDS:1</fullName>
    </submittedName>
</protein>
<dbReference type="AlphaFoldDB" id="A0A9N9H646"/>
<keyword evidence="2" id="KW-1185">Reference proteome</keyword>
<sequence length="152" mass="17729">MDPIPPFDYNKYIFNTEEANFKAWVLFSFGNNPSQKVFVDNTLLIKNMIKGKNSAHKNFRDTSWAKKYKSHWCIPDNVLTELDKLNIDYSKIIDIPDSVIQKLNNIVDSDNLDDDLYNSYNIKLELNNLELNRNNITDSESDEDNITDSELE</sequence>
<comment type="caution">
    <text evidence="1">The sequence shown here is derived from an EMBL/GenBank/DDBJ whole genome shotgun (WGS) entry which is preliminary data.</text>
</comment>
<organism evidence="1 2">
    <name type="scientific">Dentiscutata erythropus</name>
    <dbReference type="NCBI Taxonomy" id="1348616"/>
    <lineage>
        <taxon>Eukaryota</taxon>
        <taxon>Fungi</taxon>
        <taxon>Fungi incertae sedis</taxon>
        <taxon>Mucoromycota</taxon>
        <taxon>Glomeromycotina</taxon>
        <taxon>Glomeromycetes</taxon>
        <taxon>Diversisporales</taxon>
        <taxon>Gigasporaceae</taxon>
        <taxon>Dentiscutata</taxon>
    </lineage>
</organism>